<evidence type="ECO:0000313" key="1">
    <source>
        <dbReference type="EMBL" id="VEL40902.1"/>
    </source>
</evidence>
<proteinExistence type="predicted"/>
<gene>
    <name evidence="1" type="ORF">PXEA_LOCUS34342</name>
</gene>
<evidence type="ECO:0000313" key="2">
    <source>
        <dbReference type="Proteomes" id="UP000784294"/>
    </source>
</evidence>
<dbReference type="Proteomes" id="UP000784294">
    <property type="component" value="Unassembled WGS sequence"/>
</dbReference>
<protein>
    <submittedName>
        <fullName evidence="1">Uncharacterized protein</fullName>
    </submittedName>
</protein>
<accession>A0A448XNC6</accession>
<name>A0A448XNC6_9PLAT</name>
<comment type="caution">
    <text evidence="1">The sequence shown here is derived from an EMBL/GenBank/DDBJ whole genome shotgun (WGS) entry which is preliminary data.</text>
</comment>
<reference evidence="1" key="1">
    <citation type="submission" date="2018-11" db="EMBL/GenBank/DDBJ databases">
        <authorList>
            <consortium name="Pathogen Informatics"/>
        </authorList>
    </citation>
    <scope>NUCLEOTIDE SEQUENCE</scope>
</reference>
<dbReference type="EMBL" id="CAAALY010266964">
    <property type="protein sequence ID" value="VEL40902.1"/>
    <property type="molecule type" value="Genomic_DNA"/>
</dbReference>
<sequence length="87" mass="9732">MDSEGVIRAHGSSDKGAIAQLFSRQLVKGVTSLVSLASCNVVVRMERLIDDVDKRLQMYQVHGPTLETTKRTMHSRQEAFLYVSPKI</sequence>
<keyword evidence="2" id="KW-1185">Reference proteome</keyword>
<dbReference type="AlphaFoldDB" id="A0A448XNC6"/>
<organism evidence="1 2">
    <name type="scientific">Protopolystoma xenopodis</name>
    <dbReference type="NCBI Taxonomy" id="117903"/>
    <lineage>
        <taxon>Eukaryota</taxon>
        <taxon>Metazoa</taxon>
        <taxon>Spiralia</taxon>
        <taxon>Lophotrochozoa</taxon>
        <taxon>Platyhelminthes</taxon>
        <taxon>Monogenea</taxon>
        <taxon>Polyopisthocotylea</taxon>
        <taxon>Polystomatidea</taxon>
        <taxon>Polystomatidae</taxon>
        <taxon>Protopolystoma</taxon>
    </lineage>
</organism>